<keyword evidence="4" id="KW-1185">Reference proteome</keyword>
<keyword evidence="2" id="KW-1133">Transmembrane helix</keyword>
<evidence type="ECO:0000256" key="2">
    <source>
        <dbReference type="SAM" id="Phobius"/>
    </source>
</evidence>
<accession>A0A6G8QBQ1</accession>
<protein>
    <recommendedName>
        <fullName evidence="5">DUF4179 domain-containing protein</fullName>
    </recommendedName>
</protein>
<evidence type="ECO:0000313" key="4">
    <source>
        <dbReference type="Proteomes" id="UP000501452"/>
    </source>
</evidence>
<dbReference type="AlphaFoldDB" id="A0A6G8QBQ1"/>
<sequence>MANQRKRLEKALRGCAEAGVPDTTDLWPSVKERVTGERLVTEPAGQALADADARRRSFIPQFVPNTPLGWVLAAVSVLILGVGVYAAVGPASEFYQRGLPGTVESGSEKAGRGSPDQENDLQATGVSTELFREALPGDENLSLAENVNQTVKRDGASVTLEWAYADTDFVVLGFSVRDLEEDRRNAGNPATLEPIFVSKEDEDVPSAPDRRSELTDQDGRYFGSIDGVSMVASPGAGQKELRAPKAQTAVFEVPKGLNAGHKHSFRFDVFLEEMAVPSSMAEAEKGYRSEPRPPIGPLTFDFEIPVRSVPVIEIGQKETVNGVTLTLERVLNSGGKPQAVVCFEPPNDDYGWRPSTAPTGFQVEEPLPVDPLKGDCWSLTIEDPVEGRSTVKVTEIFGYPQSEKALQAKDEDGKQIEGPWIFEFDAPER</sequence>
<dbReference type="KEGG" id="rub:GBA63_15395"/>
<reference evidence="3 4" key="1">
    <citation type="submission" date="2019-10" db="EMBL/GenBank/DDBJ databases">
        <title>Rubrobacter sp nov SCSIO 52090 isolated from a deep-sea sediment in the South China Sea.</title>
        <authorList>
            <person name="Chen R.W."/>
        </authorList>
    </citation>
    <scope>NUCLEOTIDE SEQUENCE [LARGE SCALE GENOMIC DNA]</scope>
    <source>
        <strain evidence="3 4">SCSIO 52909</strain>
    </source>
</reference>
<evidence type="ECO:0008006" key="5">
    <source>
        <dbReference type="Google" id="ProtNLM"/>
    </source>
</evidence>
<evidence type="ECO:0000313" key="3">
    <source>
        <dbReference type="EMBL" id="QIN83868.1"/>
    </source>
</evidence>
<organism evidence="3 4">
    <name type="scientific">Rubrobacter tropicus</name>
    <dbReference type="NCBI Taxonomy" id="2653851"/>
    <lineage>
        <taxon>Bacteria</taxon>
        <taxon>Bacillati</taxon>
        <taxon>Actinomycetota</taxon>
        <taxon>Rubrobacteria</taxon>
        <taxon>Rubrobacterales</taxon>
        <taxon>Rubrobacteraceae</taxon>
        <taxon>Rubrobacter</taxon>
    </lineage>
</organism>
<keyword evidence="2" id="KW-0812">Transmembrane</keyword>
<dbReference type="RefSeq" id="WP_166177515.1">
    <property type="nucleotide sequence ID" value="NZ_CP045119.1"/>
</dbReference>
<feature type="transmembrane region" description="Helical" evidence="2">
    <location>
        <begin position="68"/>
        <end position="88"/>
    </location>
</feature>
<proteinExistence type="predicted"/>
<gene>
    <name evidence="3" type="ORF">GBA63_15395</name>
</gene>
<name>A0A6G8QBQ1_9ACTN</name>
<feature type="region of interest" description="Disordered" evidence="1">
    <location>
        <begin position="102"/>
        <end position="121"/>
    </location>
</feature>
<dbReference type="Proteomes" id="UP000501452">
    <property type="component" value="Chromosome"/>
</dbReference>
<evidence type="ECO:0000256" key="1">
    <source>
        <dbReference type="SAM" id="MobiDB-lite"/>
    </source>
</evidence>
<dbReference type="EMBL" id="CP045119">
    <property type="protein sequence ID" value="QIN83868.1"/>
    <property type="molecule type" value="Genomic_DNA"/>
</dbReference>
<keyword evidence="2" id="KW-0472">Membrane</keyword>